<sequence length="147" mass="17402">MIRFFLIVNRSCQTRFARYYQSTLIQDKPTFELEVARQCITRKQNQTLFFSIHQDKIVYRVYASLYFIIGCDPEDNEFSILELIQNCVECLDHYFEKVTELDLVFNLEKVHMIIDEMIVQGLIVETNQERVLASMYALANQKTNPVT</sequence>
<dbReference type="InterPro" id="IPR000804">
    <property type="entry name" value="Clathrin_sm-chain_CS"/>
</dbReference>
<comment type="caution">
    <text evidence="8">The sequence shown here is derived from an EMBL/GenBank/DDBJ whole genome shotgun (WGS) entry which is preliminary data.</text>
</comment>
<dbReference type="Gene3D" id="3.30.450.60">
    <property type="match status" value="1"/>
</dbReference>
<dbReference type="EMBL" id="JAAECE010000004">
    <property type="protein sequence ID" value="KAF1802850.1"/>
    <property type="molecule type" value="Genomic_DNA"/>
</dbReference>
<evidence type="ECO:0000256" key="2">
    <source>
        <dbReference type="ARBA" id="ARBA00006972"/>
    </source>
</evidence>
<dbReference type="InterPro" id="IPR022775">
    <property type="entry name" value="AP_mu_sigma_su"/>
</dbReference>
<feature type="domain" description="AP complex mu/sigma subunit" evidence="7">
    <location>
        <begin position="1"/>
        <end position="138"/>
    </location>
</feature>
<dbReference type="PANTHER" id="PTHR11753">
    <property type="entry name" value="ADAPTOR COMPLEXES SMALL SUBUNIT FAMILY"/>
    <property type="match status" value="1"/>
</dbReference>
<dbReference type="GO" id="GO:0012505">
    <property type="term" value="C:endomembrane system"/>
    <property type="evidence" value="ECO:0007669"/>
    <property type="project" value="UniProtKB-SubCell"/>
</dbReference>
<keyword evidence="4 6" id="KW-0653">Protein transport</keyword>
<dbReference type="Proteomes" id="UP000469890">
    <property type="component" value="Unassembled WGS sequence"/>
</dbReference>
<evidence type="ECO:0000256" key="6">
    <source>
        <dbReference type="PIRNR" id="PIRNR015588"/>
    </source>
</evidence>
<accession>A0A8H4F2V4</accession>
<name>A0A8H4F2V4_MUCCL</name>
<dbReference type="FunFam" id="3.30.450.60:FF:000010">
    <property type="entry name" value="AP complex subunit sigma"/>
    <property type="match status" value="1"/>
</dbReference>
<organism evidence="8 9">
    <name type="scientific">Mucor circinelloides f. lusitanicus</name>
    <name type="common">Mucor racemosus var. lusitanicus</name>
    <dbReference type="NCBI Taxonomy" id="29924"/>
    <lineage>
        <taxon>Eukaryota</taxon>
        <taxon>Fungi</taxon>
        <taxon>Fungi incertae sedis</taxon>
        <taxon>Mucoromycota</taxon>
        <taxon>Mucoromycotina</taxon>
        <taxon>Mucoromycetes</taxon>
        <taxon>Mucorales</taxon>
        <taxon>Mucorineae</taxon>
        <taxon>Mucoraceae</taxon>
        <taxon>Mucor</taxon>
    </lineage>
</organism>
<proteinExistence type="inferred from homology"/>
<protein>
    <recommendedName>
        <fullName evidence="6">AP complex subunit sigma</fullName>
    </recommendedName>
</protein>
<dbReference type="InterPro" id="IPR011012">
    <property type="entry name" value="Longin-like_dom_sf"/>
</dbReference>
<gene>
    <name evidence="8" type="ORF">FB192DRAFT_1380115</name>
</gene>
<evidence type="ECO:0000313" key="9">
    <source>
        <dbReference type="Proteomes" id="UP000469890"/>
    </source>
</evidence>
<dbReference type="GO" id="GO:0030117">
    <property type="term" value="C:membrane coat"/>
    <property type="evidence" value="ECO:0007669"/>
    <property type="project" value="InterPro"/>
</dbReference>
<evidence type="ECO:0000313" key="8">
    <source>
        <dbReference type="EMBL" id="KAF1802850.1"/>
    </source>
</evidence>
<keyword evidence="5 6" id="KW-0472">Membrane</keyword>
<comment type="similarity">
    <text evidence="2 6">Belongs to the adaptor complexes small subunit family.</text>
</comment>
<dbReference type="PIRSF" id="PIRSF015588">
    <property type="entry name" value="AP_complex_sigma"/>
    <property type="match status" value="1"/>
</dbReference>
<dbReference type="SUPFAM" id="SSF64356">
    <property type="entry name" value="SNARE-like"/>
    <property type="match status" value="1"/>
</dbReference>
<evidence type="ECO:0000256" key="3">
    <source>
        <dbReference type="ARBA" id="ARBA00022448"/>
    </source>
</evidence>
<dbReference type="GO" id="GO:0006886">
    <property type="term" value="P:intracellular protein transport"/>
    <property type="evidence" value="ECO:0007669"/>
    <property type="project" value="UniProtKB-UniRule"/>
</dbReference>
<dbReference type="AlphaFoldDB" id="A0A8H4F2V4"/>
<evidence type="ECO:0000259" key="7">
    <source>
        <dbReference type="Pfam" id="PF01217"/>
    </source>
</evidence>
<dbReference type="GO" id="GO:0016192">
    <property type="term" value="P:vesicle-mediated transport"/>
    <property type="evidence" value="ECO:0007669"/>
    <property type="project" value="InterPro"/>
</dbReference>
<evidence type="ECO:0000256" key="5">
    <source>
        <dbReference type="ARBA" id="ARBA00023136"/>
    </source>
</evidence>
<dbReference type="Pfam" id="PF01217">
    <property type="entry name" value="Clat_adaptor_s"/>
    <property type="match status" value="1"/>
</dbReference>
<evidence type="ECO:0000256" key="1">
    <source>
        <dbReference type="ARBA" id="ARBA00004308"/>
    </source>
</evidence>
<reference evidence="8 9" key="1">
    <citation type="submission" date="2019-09" db="EMBL/GenBank/DDBJ databases">
        <authorList>
            <consortium name="DOE Joint Genome Institute"/>
            <person name="Mondo S.J."/>
            <person name="Navarro-Mendoza M.I."/>
            <person name="Perez-Arques C."/>
            <person name="Panchal S."/>
            <person name="Nicolas F.E."/>
            <person name="Ganguly P."/>
            <person name="Pangilinan J."/>
            <person name="Grigoriev I."/>
            <person name="Heitman J."/>
            <person name="Sanya K."/>
            <person name="Garre V."/>
        </authorList>
    </citation>
    <scope>NUCLEOTIDE SEQUENCE [LARGE SCALE GENOMIC DNA]</scope>
    <source>
        <strain evidence="8 9">MU402</strain>
    </source>
</reference>
<evidence type="ECO:0000256" key="4">
    <source>
        <dbReference type="ARBA" id="ARBA00022927"/>
    </source>
</evidence>
<keyword evidence="3 6" id="KW-0813">Transport</keyword>
<dbReference type="PROSITE" id="PS00989">
    <property type="entry name" value="CLAT_ADAPTOR_S"/>
    <property type="match status" value="1"/>
</dbReference>
<comment type="subcellular location">
    <subcellularLocation>
        <location evidence="1">Endomembrane system</location>
    </subcellularLocation>
</comment>
<dbReference type="InterPro" id="IPR016635">
    <property type="entry name" value="AP_complex_ssu"/>
</dbReference>